<evidence type="ECO:0000256" key="6">
    <source>
        <dbReference type="ARBA" id="ARBA00022723"/>
    </source>
</evidence>
<keyword evidence="9 14" id="KW-0560">Oxidoreductase</keyword>
<comment type="caution">
    <text evidence="18">The sequence shown here is derived from an EMBL/GenBank/DDBJ whole genome shotgun (WGS) entry which is preliminary data.</text>
</comment>
<keyword evidence="13 14" id="KW-0275">Fatty acid biosynthesis</keyword>
<dbReference type="InterPro" id="IPR001522">
    <property type="entry name" value="FADS-1_CS"/>
</dbReference>
<evidence type="ECO:0000256" key="7">
    <source>
        <dbReference type="ARBA" id="ARBA00022832"/>
    </source>
</evidence>
<dbReference type="PROSITE" id="PS00191">
    <property type="entry name" value="CYTOCHROME_B5_1"/>
    <property type="match status" value="1"/>
</dbReference>
<comment type="function">
    <text evidence="14">Stearoyl-CoA desaturase that utilizes O(2) and electrons from reduced cytochrome b5 to introduce the first double bond into saturated fatty acyl-CoA substrates.</text>
</comment>
<feature type="domain" description="Cytochrome b5 heme-binding" evidence="17">
    <location>
        <begin position="332"/>
        <end position="410"/>
    </location>
</feature>
<evidence type="ECO:0000256" key="11">
    <source>
        <dbReference type="ARBA" id="ARBA00023098"/>
    </source>
</evidence>
<dbReference type="InterPro" id="IPR005804">
    <property type="entry name" value="FA_desaturase_dom"/>
</dbReference>
<sequence>MAPTMTSDSRSRPSPASQKEHIGNQPFTWANWHQHISWINVTFVAGIPLFGIISAFSTPLLGKTAIWAFVYYFLTGLGITAGYHRLWSHTSYSAILPIQIILALLGGGAIQGSIRWWSRGHRAHHRYTDTLKDPYSVQKGLLYSHMGWMILKQDPKRVGRVDITDLNNDPVVMWQHRNFVPIALSMAFLFPCVVAGLGWGDWKGGLIYAGILRLLVVQQATFCVNSLAHWIGDQPFDDRNSPRDHVITALVTLGEGYHNFHHEFPSDYRNAIKWHQYDPTKWSIYLWKKMGLASNLKTFPRNEIEKGQVQQLQKKIDQNRAKLDWGVPLADLPLIEWDDFVLKAREGEALVAIGGVIHEVGSFVKDHPGGKALISSAIGKDATAMFNGGVYNHLNAAHNLLSTMRVGVLRGGLEVEVWKRREMLTKNV</sequence>
<dbReference type="Pfam" id="PF00173">
    <property type="entry name" value="Cyt-b5"/>
    <property type="match status" value="1"/>
</dbReference>
<dbReference type="PIRSF" id="PIRSF000345">
    <property type="entry name" value="OLE1"/>
    <property type="match status" value="1"/>
</dbReference>
<evidence type="ECO:0000256" key="4">
    <source>
        <dbReference type="ARBA" id="ARBA00022617"/>
    </source>
</evidence>
<protein>
    <recommendedName>
        <fullName evidence="14">Acyl-CoA desaturase</fullName>
        <ecNumber evidence="14">1.14.19.1</ecNumber>
    </recommendedName>
</protein>
<dbReference type="EMBL" id="JAZHXI010000014">
    <property type="protein sequence ID" value="KAL2064348.1"/>
    <property type="molecule type" value="Genomic_DNA"/>
</dbReference>
<dbReference type="CDD" id="cd03505">
    <property type="entry name" value="Delta9-FADS-like"/>
    <property type="match status" value="1"/>
</dbReference>
<dbReference type="PANTHER" id="PTHR11351">
    <property type="entry name" value="ACYL-COA DESATURASE"/>
    <property type="match status" value="1"/>
</dbReference>
<evidence type="ECO:0000256" key="3">
    <source>
        <dbReference type="ARBA" id="ARBA00022516"/>
    </source>
</evidence>
<evidence type="ECO:0000256" key="10">
    <source>
        <dbReference type="ARBA" id="ARBA00023004"/>
    </source>
</evidence>
<dbReference type="InterPro" id="IPR015876">
    <property type="entry name" value="Acyl-CoA_DS"/>
</dbReference>
<dbReference type="EC" id="1.14.19.1" evidence="14"/>
<comment type="similarity">
    <text evidence="2 14">Belongs to the fatty acid desaturase type 1 family.</text>
</comment>
<evidence type="ECO:0000256" key="12">
    <source>
        <dbReference type="ARBA" id="ARBA00023136"/>
    </source>
</evidence>
<feature type="transmembrane region" description="Helical" evidence="16">
    <location>
        <begin position="179"/>
        <end position="200"/>
    </location>
</feature>
<reference evidence="18 19" key="1">
    <citation type="journal article" date="2024" name="Commun. Biol.">
        <title>Comparative genomic analysis of thermophilic fungi reveals convergent evolutionary adaptations and gene losses.</title>
        <authorList>
            <person name="Steindorff A.S."/>
            <person name="Aguilar-Pontes M.V."/>
            <person name="Robinson A.J."/>
            <person name="Andreopoulos B."/>
            <person name="LaButti K."/>
            <person name="Kuo A."/>
            <person name="Mondo S."/>
            <person name="Riley R."/>
            <person name="Otillar R."/>
            <person name="Haridas S."/>
            <person name="Lipzen A."/>
            <person name="Grimwood J."/>
            <person name="Schmutz J."/>
            <person name="Clum A."/>
            <person name="Reid I.D."/>
            <person name="Moisan M.C."/>
            <person name="Butler G."/>
            <person name="Nguyen T.T.M."/>
            <person name="Dewar K."/>
            <person name="Conant G."/>
            <person name="Drula E."/>
            <person name="Henrissat B."/>
            <person name="Hansel C."/>
            <person name="Singer S."/>
            <person name="Hutchinson M.I."/>
            <person name="de Vries R.P."/>
            <person name="Natvig D.O."/>
            <person name="Powell A.J."/>
            <person name="Tsang A."/>
            <person name="Grigoriev I.V."/>
        </authorList>
    </citation>
    <scope>NUCLEOTIDE SEQUENCE [LARGE SCALE GENOMIC DNA]</scope>
    <source>
        <strain evidence="18 19">CBS 494.80</strain>
    </source>
</reference>
<keyword evidence="5 16" id="KW-0812">Transmembrane</keyword>
<keyword evidence="10 14" id="KW-0408">Iron</keyword>
<evidence type="ECO:0000313" key="18">
    <source>
        <dbReference type="EMBL" id="KAL2064348.1"/>
    </source>
</evidence>
<feature type="transmembrane region" description="Helical" evidence="16">
    <location>
        <begin position="36"/>
        <end position="57"/>
    </location>
</feature>
<evidence type="ECO:0000256" key="14">
    <source>
        <dbReference type="PIRNR" id="PIRNR000345"/>
    </source>
</evidence>
<feature type="transmembrane region" description="Helical" evidence="16">
    <location>
        <begin position="64"/>
        <end position="83"/>
    </location>
</feature>
<keyword evidence="7 14" id="KW-0276">Fatty acid metabolism</keyword>
<dbReference type="Pfam" id="PF00487">
    <property type="entry name" value="FA_desaturase"/>
    <property type="match status" value="1"/>
</dbReference>
<dbReference type="InterPro" id="IPR036400">
    <property type="entry name" value="Cyt_B5-like_heme/steroid_sf"/>
</dbReference>
<evidence type="ECO:0000256" key="16">
    <source>
        <dbReference type="SAM" id="Phobius"/>
    </source>
</evidence>
<evidence type="ECO:0000256" key="1">
    <source>
        <dbReference type="ARBA" id="ARBA00004141"/>
    </source>
</evidence>
<feature type="transmembrane region" description="Helical" evidence="16">
    <location>
        <begin position="95"/>
        <end position="117"/>
    </location>
</feature>
<evidence type="ECO:0000256" key="9">
    <source>
        <dbReference type="ARBA" id="ARBA00023002"/>
    </source>
</evidence>
<keyword evidence="19" id="KW-1185">Reference proteome</keyword>
<comment type="cofactor">
    <cofactor evidence="14">
        <name>Fe(2+)</name>
        <dbReference type="ChEBI" id="CHEBI:29033"/>
    </cofactor>
    <text evidence="14">Expected to bind 2 Fe(2+) ions per subunit.</text>
</comment>
<keyword evidence="8 16" id="KW-1133">Transmembrane helix</keyword>
<keyword evidence="3 14" id="KW-0444">Lipid biosynthesis</keyword>
<keyword evidence="4 14" id="KW-0349">Heme</keyword>
<proteinExistence type="inferred from homology"/>
<evidence type="ECO:0000256" key="5">
    <source>
        <dbReference type="ARBA" id="ARBA00022692"/>
    </source>
</evidence>
<evidence type="ECO:0000256" key="2">
    <source>
        <dbReference type="ARBA" id="ARBA00009295"/>
    </source>
</evidence>
<keyword evidence="12 16" id="KW-0472">Membrane</keyword>
<gene>
    <name evidence="18" type="ORF">VTL71DRAFT_4842</name>
</gene>
<dbReference type="InterPro" id="IPR018506">
    <property type="entry name" value="Cyt_B5_heme-BS"/>
</dbReference>
<evidence type="ECO:0000256" key="13">
    <source>
        <dbReference type="ARBA" id="ARBA00023160"/>
    </source>
</evidence>
<dbReference type="Gene3D" id="3.10.120.10">
    <property type="entry name" value="Cytochrome b5-like heme/steroid binding domain"/>
    <property type="match status" value="1"/>
</dbReference>
<keyword evidence="14" id="KW-0813">Transport</keyword>
<dbReference type="PROSITE" id="PS00476">
    <property type="entry name" value="FATTY_ACID_DESATUR_1"/>
    <property type="match status" value="1"/>
</dbReference>
<dbReference type="PROSITE" id="PS50255">
    <property type="entry name" value="CYTOCHROME_B5_2"/>
    <property type="match status" value="1"/>
</dbReference>
<accession>A0ABR4C326</accession>
<feature type="compositionally biased region" description="Polar residues" evidence="15">
    <location>
        <begin position="1"/>
        <end position="17"/>
    </location>
</feature>
<comment type="catalytic activity">
    <reaction evidence="14">
        <text>octadecanoyl-CoA + 2 Fe(II)-[cytochrome b5] + O2 + 2 H(+) = (9Z)-octadecenoyl-CoA + 2 Fe(III)-[cytochrome b5] + 2 H2O</text>
        <dbReference type="Rhea" id="RHEA:19721"/>
        <dbReference type="Rhea" id="RHEA-COMP:10438"/>
        <dbReference type="Rhea" id="RHEA-COMP:10439"/>
        <dbReference type="ChEBI" id="CHEBI:15377"/>
        <dbReference type="ChEBI" id="CHEBI:15378"/>
        <dbReference type="ChEBI" id="CHEBI:15379"/>
        <dbReference type="ChEBI" id="CHEBI:29033"/>
        <dbReference type="ChEBI" id="CHEBI:29034"/>
        <dbReference type="ChEBI" id="CHEBI:57387"/>
        <dbReference type="ChEBI" id="CHEBI:57394"/>
        <dbReference type="EC" id="1.14.19.1"/>
    </reaction>
</comment>
<dbReference type="PRINTS" id="PR00075">
    <property type="entry name" value="FACDDSATRASE"/>
</dbReference>
<keyword evidence="14" id="KW-0249">Electron transport</keyword>
<comment type="subcellular location">
    <subcellularLocation>
        <location evidence="1">Membrane</location>
        <topology evidence="1">Multi-pass membrane protein</topology>
    </subcellularLocation>
</comment>
<evidence type="ECO:0000313" key="19">
    <source>
        <dbReference type="Proteomes" id="UP001595075"/>
    </source>
</evidence>
<dbReference type="InterPro" id="IPR001199">
    <property type="entry name" value="Cyt_B5-like_heme/steroid-bd"/>
</dbReference>
<dbReference type="SMART" id="SM01117">
    <property type="entry name" value="Cyt-b5"/>
    <property type="match status" value="1"/>
</dbReference>
<keyword evidence="6 14" id="KW-0479">Metal-binding</keyword>
<dbReference type="Proteomes" id="UP001595075">
    <property type="component" value="Unassembled WGS sequence"/>
</dbReference>
<keyword evidence="11 14" id="KW-0443">Lipid metabolism</keyword>
<dbReference type="SUPFAM" id="SSF55856">
    <property type="entry name" value="Cytochrome b5-like heme/steroid binding domain"/>
    <property type="match status" value="1"/>
</dbReference>
<evidence type="ECO:0000259" key="17">
    <source>
        <dbReference type="PROSITE" id="PS50255"/>
    </source>
</evidence>
<dbReference type="InterPro" id="IPR009160">
    <property type="entry name" value="Acyl-CoA_deSatase_haem/ster-bd"/>
</dbReference>
<name>A0ABR4C326_9HELO</name>
<evidence type="ECO:0000256" key="8">
    <source>
        <dbReference type="ARBA" id="ARBA00022989"/>
    </source>
</evidence>
<feature type="region of interest" description="Disordered" evidence="15">
    <location>
        <begin position="1"/>
        <end position="20"/>
    </location>
</feature>
<evidence type="ECO:0000256" key="15">
    <source>
        <dbReference type="SAM" id="MobiDB-lite"/>
    </source>
</evidence>
<dbReference type="PANTHER" id="PTHR11351:SF31">
    <property type="entry name" value="DESATURASE 1, ISOFORM A-RELATED"/>
    <property type="match status" value="1"/>
</dbReference>
<organism evidence="18 19">
    <name type="scientific">Oculimacula yallundae</name>
    <dbReference type="NCBI Taxonomy" id="86028"/>
    <lineage>
        <taxon>Eukaryota</taxon>
        <taxon>Fungi</taxon>
        <taxon>Dikarya</taxon>
        <taxon>Ascomycota</taxon>
        <taxon>Pezizomycotina</taxon>
        <taxon>Leotiomycetes</taxon>
        <taxon>Helotiales</taxon>
        <taxon>Ploettnerulaceae</taxon>
        <taxon>Oculimacula</taxon>
    </lineage>
</organism>